<evidence type="ECO:0000256" key="2">
    <source>
        <dbReference type="ARBA" id="ARBA00006533"/>
    </source>
</evidence>
<dbReference type="GO" id="GO:0007076">
    <property type="term" value="P:mitotic chromosome condensation"/>
    <property type="evidence" value="ECO:0007669"/>
    <property type="project" value="InterPro"/>
</dbReference>
<dbReference type="Pfam" id="PF12719">
    <property type="entry name" value="Cnd3"/>
    <property type="match status" value="1"/>
</dbReference>
<evidence type="ECO:0000256" key="6">
    <source>
        <dbReference type="ARBA" id="ARBA00023067"/>
    </source>
</evidence>
<dbReference type="InterPro" id="IPR016024">
    <property type="entry name" value="ARM-type_fold"/>
</dbReference>
<evidence type="ECO:0000256" key="8">
    <source>
        <dbReference type="SAM" id="MobiDB-lite"/>
    </source>
</evidence>
<feature type="compositionally biased region" description="Basic and acidic residues" evidence="8">
    <location>
        <begin position="1320"/>
        <end position="1329"/>
    </location>
</feature>
<dbReference type="PANTHER" id="PTHR14418:SF5">
    <property type="entry name" value="CONDENSIN COMPLEX SUBUNIT 3"/>
    <property type="match status" value="1"/>
</dbReference>
<keyword evidence="7" id="KW-0131">Cell cycle</keyword>
<keyword evidence="3" id="KW-0158">Chromosome</keyword>
<sequence>MVLMRDIFRQCQSGMQCHGKLLKELQKIYDKTDVDKFWSEFKLLMMYSMVIQQRAPSVERTIDFIAKFVTMTTTSVPEPEDPNDSVLDDITNNKLLQKMLDFLLESHSANDKAVRFRISQLIHKILDNLGEDAKIDDDLYDKIYDCMLERLRDKIPIVRMHAVLALTRLQNPRDENCPVIKAYLFLMSSDPNPDIRRIVLSNIAPSVKTLPDILARTRDVRDIVRKTAYTVMGEKIHIKALSIANRVRLLHDGLTDRSDSVKLACSGKLLQAWLRTFGGNVLELLGSLDVENSTETCELVLKTLLKEAPLPEVVQKFDFLDESVLIPQEKLTSESAMYWQSVCRHVHSLGVDGDEFLDKVLPNCLEFCQYIRKYVATLKEGADIDTQMEREFIIQQLLSMIQFMDLVDQSSCKAVESLLHDMLIMDHLSHSLVKYIIEPLCKIKSHAPSLVPVLAEIISEIREPITTVETGPSDDQRRQNDIKIANIRVKLNELKECLDESVRSQDFAKAAEIKHNISELETERNQLLDLPQTQTEEIRTEKTDVATILKCHAIVAEMLEVLSLTSVSPTLQMLIESLILPGIQNEDGRIRNLAVKALGLCCVISKDLVMQYLPLFMQASQIDVELVRCTALRVIFDMLHLHGLEVMQRGRQDDDTSSTSTADSMLERQDSTDDGSSGAAAAKLVAILCAFLDEESSELRTVAGEGLAKLLLSGRVVSSKILSHLILIWYNPTTEDDTHLRHCLGTFFPIYAFAGRANQDVVEEAFIPTLKTLRNAPLSSPLAEVNAENVAELLIQLTNTKLLLKNQNETETVKENPRHDSLAIKISNEILSNPDSFNLKLWVKILNKLELSETNDEVFKELAVLADRMLEVVKEKTSLKTLKKFSESVKEKVPAPVMEEEADKENAGDKTETTEGEETTPTTEADKTSVGDKSQDRSQMNDTALHLDGSLFQESSSLRRVPSKSGGISPRVANPTLDPDVAKSPIAALFSKPFDFKSPDKARNSKAKANLDMSEATGDSDKADEAKESESRTDEEEEKSPDTRGKKRGRKSPISSPENKESGKKSKAAKSSVDKKTQEDEKKDKPVGKRDQSPDRKRSASTKVTPKKSVQSVKTKKGDNLKGLNPVVVLTRADRKQTTAVVNKAKNEAKSKTTEKKKSPVTGKAETPKKAKNKDAEAKKDSNKKGKVSPSPRSPSVNKQRSSDKSEEEEEEEVPLKTRRTPRARLSQPRSVQNVEHQSPSGNLSQTRGMKKNSASKESLNESPKKLMRTLKHTDVKSPMRGKKTPSTEPVDVSPSPQKKTKIGDSVTKTRKGSQGQEKSGNETPRRNNMENISSPVTRSGKRQVPAKDSGSGKESKKATLNTGANSKTTASPTVGSPSKRTRGNANLSESETESPRVTRSRLSSPELIASSPSTPNSRGSRRTSTLTGQSRTASARSSPRVRKADMKENKSPAESKSTPRAKKERGISDKTSSSQASTVSSRNKSTPSPSQSTKGRKVASGSDVDSQSPPSSLRSSRRSAQSSVSSQEKGVLSDSINLSPKHVTRASLAGGDSLKKTRNQKSVTARDSSQTESDDSPSRSTRSKKAAPSTARLKQSRSGAVRISAKMTWNEENSSSKKMVDQKTRLRSTRGSQK</sequence>
<feature type="compositionally biased region" description="Basic and acidic residues" evidence="8">
    <location>
        <begin position="1019"/>
        <end position="1032"/>
    </location>
</feature>
<comment type="subcellular location">
    <subcellularLocation>
        <location evidence="1">Chromosome</location>
    </subcellularLocation>
</comment>
<feature type="compositionally biased region" description="Basic and acidic residues" evidence="8">
    <location>
        <begin position="1443"/>
        <end position="1454"/>
    </location>
</feature>
<feature type="compositionally biased region" description="Basic and acidic residues" evidence="8">
    <location>
        <begin position="1072"/>
        <end position="1098"/>
    </location>
</feature>
<name>A0A8B8AAI9_CRAVI</name>
<feature type="compositionally biased region" description="Polar residues" evidence="8">
    <location>
        <begin position="1561"/>
        <end position="1572"/>
    </location>
</feature>
<feature type="region of interest" description="Disordered" evidence="8">
    <location>
        <begin position="889"/>
        <end position="1635"/>
    </location>
</feature>
<evidence type="ECO:0000313" key="11">
    <source>
        <dbReference type="RefSeq" id="XP_022288486.1"/>
    </source>
</evidence>
<evidence type="ECO:0000256" key="4">
    <source>
        <dbReference type="ARBA" id="ARBA00022618"/>
    </source>
</evidence>
<feature type="compositionally biased region" description="Basic and acidic residues" evidence="8">
    <location>
        <begin position="994"/>
        <end position="1003"/>
    </location>
</feature>
<protein>
    <submittedName>
        <fullName evidence="11">Condensin complex subunit 3-like</fullName>
    </submittedName>
</protein>
<feature type="compositionally biased region" description="Basic and acidic residues" evidence="8">
    <location>
        <begin position="924"/>
        <end position="936"/>
    </location>
</feature>
<dbReference type="RefSeq" id="XP_022288486.1">
    <property type="nucleotide sequence ID" value="XM_022432778.1"/>
</dbReference>
<keyword evidence="6" id="KW-0226">DNA condensation</keyword>
<dbReference type="Proteomes" id="UP000694844">
    <property type="component" value="Chromosome 6"/>
</dbReference>
<dbReference type="GO" id="GO:0000796">
    <property type="term" value="C:condensin complex"/>
    <property type="evidence" value="ECO:0007669"/>
    <property type="project" value="InterPro"/>
</dbReference>
<dbReference type="KEGG" id="cvn:111100693"/>
<feature type="compositionally biased region" description="Basic and acidic residues" evidence="8">
    <location>
        <begin position="904"/>
        <end position="913"/>
    </location>
</feature>
<dbReference type="InterPro" id="IPR025977">
    <property type="entry name" value="Cnd3_C"/>
</dbReference>
<comment type="similarity">
    <text evidence="2">Belongs to the CND3 (condensin subunit 3) family.</text>
</comment>
<evidence type="ECO:0000259" key="9">
    <source>
        <dbReference type="Pfam" id="PF12719"/>
    </source>
</evidence>
<evidence type="ECO:0000313" key="10">
    <source>
        <dbReference type="Proteomes" id="UP000694844"/>
    </source>
</evidence>
<dbReference type="GeneID" id="111100693"/>
<feature type="compositionally biased region" description="Polar residues" evidence="8">
    <location>
        <begin position="1483"/>
        <end position="1494"/>
    </location>
</feature>
<evidence type="ECO:0000256" key="1">
    <source>
        <dbReference type="ARBA" id="ARBA00004286"/>
    </source>
</evidence>
<organism evidence="10 11">
    <name type="scientific">Crassostrea virginica</name>
    <name type="common">Eastern oyster</name>
    <dbReference type="NCBI Taxonomy" id="6565"/>
    <lineage>
        <taxon>Eukaryota</taxon>
        <taxon>Metazoa</taxon>
        <taxon>Spiralia</taxon>
        <taxon>Lophotrochozoa</taxon>
        <taxon>Mollusca</taxon>
        <taxon>Bivalvia</taxon>
        <taxon>Autobranchia</taxon>
        <taxon>Pteriomorphia</taxon>
        <taxon>Ostreida</taxon>
        <taxon>Ostreoidea</taxon>
        <taxon>Ostreidae</taxon>
        <taxon>Crassostrea</taxon>
    </lineage>
</organism>
<dbReference type="InterPro" id="IPR027165">
    <property type="entry name" value="CND3"/>
</dbReference>
<keyword evidence="5" id="KW-0498">Mitosis</keyword>
<evidence type="ECO:0000256" key="3">
    <source>
        <dbReference type="ARBA" id="ARBA00022454"/>
    </source>
</evidence>
<dbReference type="GO" id="GO:0005737">
    <property type="term" value="C:cytoplasm"/>
    <property type="evidence" value="ECO:0007669"/>
    <property type="project" value="TreeGrafter"/>
</dbReference>
<feature type="compositionally biased region" description="Low complexity" evidence="8">
    <location>
        <begin position="1507"/>
        <end position="1528"/>
    </location>
</feature>
<feature type="compositionally biased region" description="Polar residues" evidence="8">
    <location>
        <begin position="1411"/>
        <end position="1438"/>
    </location>
</feature>
<reference evidence="11" key="1">
    <citation type="submission" date="2025-08" db="UniProtKB">
        <authorList>
            <consortium name="RefSeq"/>
        </authorList>
    </citation>
    <scope>IDENTIFICATION</scope>
    <source>
        <tissue evidence="11">Whole sample</tissue>
    </source>
</reference>
<gene>
    <name evidence="11" type="primary">LOC111100693</name>
</gene>
<keyword evidence="10" id="KW-1185">Reference proteome</keyword>
<feature type="compositionally biased region" description="Basic and acidic residues" evidence="8">
    <location>
        <begin position="1615"/>
        <end position="1625"/>
    </location>
</feature>
<keyword evidence="4" id="KW-0132">Cell division</keyword>
<evidence type="ECO:0000256" key="7">
    <source>
        <dbReference type="ARBA" id="ARBA00023306"/>
    </source>
</evidence>
<proteinExistence type="inferred from homology"/>
<feature type="compositionally biased region" description="Polar residues" evidence="8">
    <location>
        <begin position="1101"/>
        <end position="1113"/>
    </location>
</feature>
<feature type="domain" description="Nuclear condensin complex subunit 3 C-terminal" evidence="9">
    <location>
        <begin position="550"/>
        <end position="851"/>
    </location>
</feature>
<feature type="compositionally biased region" description="Basic residues" evidence="8">
    <location>
        <begin position="1626"/>
        <end position="1635"/>
    </location>
</feature>
<feature type="compositionally biased region" description="Basic and acidic residues" evidence="8">
    <location>
        <begin position="1145"/>
        <end position="1158"/>
    </location>
</feature>
<feature type="compositionally biased region" description="Polar residues" evidence="8">
    <location>
        <begin position="1228"/>
        <end position="1248"/>
    </location>
</feature>
<dbReference type="GO" id="GO:0000793">
    <property type="term" value="C:condensed chromosome"/>
    <property type="evidence" value="ECO:0007669"/>
    <property type="project" value="TreeGrafter"/>
</dbReference>
<feature type="compositionally biased region" description="Polar residues" evidence="8">
    <location>
        <begin position="1359"/>
        <end position="1404"/>
    </location>
</feature>
<feature type="compositionally biased region" description="Basic and acidic residues" evidence="8">
    <location>
        <begin position="1166"/>
        <end position="1184"/>
    </location>
</feature>
<dbReference type="OrthoDB" id="27187at2759"/>
<dbReference type="PANTHER" id="PTHR14418">
    <property type="entry name" value="CONDENSIN COMPLEX SUBUNIT 3-RELATED"/>
    <property type="match status" value="1"/>
</dbReference>
<feature type="compositionally biased region" description="Low complexity" evidence="8">
    <location>
        <begin position="1470"/>
        <end position="1482"/>
    </location>
</feature>
<dbReference type="GO" id="GO:0051301">
    <property type="term" value="P:cell division"/>
    <property type="evidence" value="ECO:0007669"/>
    <property type="project" value="UniProtKB-KW"/>
</dbReference>
<evidence type="ECO:0000256" key="5">
    <source>
        <dbReference type="ARBA" id="ARBA00022776"/>
    </source>
</evidence>
<dbReference type="Gene3D" id="1.25.10.10">
    <property type="entry name" value="Leucine-rich Repeat Variant"/>
    <property type="match status" value="2"/>
</dbReference>
<dbReference type="SUPFAM" id="SSF48371">
    <property type="entry name" value="ARM repeat"/>
    <property type="match status" value="1"/>
</dbReference>
<feature type="region of interest" description="Disordered" evidence="8">
    <location>
        <begin position="650"/>
        <end position="676"/>
    </location>
</feature>
<accession>A0A8B8AAI9</accession>
<dbReference type="InterPro" id="IPR011989">
    <property type="entry name" value="ARM-like"/>
</dbReference>